<accession>A0A4U1MMA9</accession>
<evidence type="ECO:0000313" key="2">
    <source>
        <dbReference type="EMBL" id="TKD72067.1"/>
    </source>
</evidence>
<keyword evidence="1" id="KW-1133">Transmembrane helix</keyword>
<gene>
    <name evidence="2" type="ORF">FBF83_04515</name>
</gene>
<dbReference type="AlphaFoldDB" id="A0A4U1MMA9"/>
<name>A0A4U1MMA9_9BACL</name>
<keyword evidence="1" id="KW-0472">Membrane</keyword>
<feature type="transmembrane region" description="Helical" evidence="1">
    <location>
        <begin position="64"/>
        <end position="82"/>
    </location>
</feature>
<evidence type="ECO:0000256" key="1">
    <source>
        <dbReference type="SAM" id="Phobius"/>
    </source>
</evidence>
<dbReference type="EMBL" id="SWFM01000001">
    <property type="protein sequence ID" value="TKD72067.1"/>
    <property type="molecule type" value="Genomic_DNA"/>
</dbReference>
<comment type="caution">
    <text evidence="2">The sequence shown here is derived from an EMBL/GenBank/DDBJ whole genome shotgun (WGS) entry which is preliminary data.</text>
</comment>
<protein>
    <submittedName>
        <fullName evidence="2">Uncharacterized protein</fullName>
    </submittedName>
</protein>
<dbReference type="Proteomes" id="UP000310541">
    <property type="component" value="Unassembled WGS sequence"/>
</dbReference>
<keyword evidence="1" id="KW-0812">Transmembrane</keyword>
<proteinExistence type="predicted"/>
<sequence length="87" mass="10184">MKQLDRKWIHIINVILGVIIVPYSILELIGVFLLSDNTMYALVPVGLLLLWLIMYILQLKTQKTLLVMSAVFLNIFYLFFIIPKLLY</sequence>
<dbReference type="RefSeq" id="WP_136945917.1">
    <property type="nucleotide sequence ID" value="NZ_SWFM01000001.1"/>
</dbReference>
<feature type="transmembrane region" description="Helical" evidence="1">
    <location>
        <begin position="39"/>
        <end position="57"/>
    </location>
</feature>
<organism evidence="2 3">
    <name type="scientific">Guptibacillus hwajinpoensis</name>
    <dbReference type="NCBI Taxonomy" id="208199"/>
    <lineage>
        <taxon>Bacteria</taxon>
        <taxon>Bacillati</taxon>
        <taxon>Bacillota</taxon>
        <taxon>Bacilli</taxon>
        <taxon>Bacillales</taxon>
        <taxon>Guptibacillaceae</taxon>
        <taxon>Guptibacillus</taxon>
    </lineage>
</organism>
<evidence type="ECO:0000313" key="3">
    <source>
        <dbReference type="Proteomes" id="UP000310541"/>
    </source>
</evidence>
<reference evidence="2 3" key="1">
    <citation type="submission" date="2019-04" db="EMBL/GenBank/DDBJ databases">
        <title>Genome sequence of Bacillus hwajinpoensis strain Y2.</title>
        <authorList>
            <person name="Fair J.L."/>
            <person name="Maclea K.S."/>
        </authorList>
    </citation>
    <scope>NUCLEOTIDE SEQUENCE [LARGE SCALE GENOMIC DNA]</scope>
    <source>
        <strain evidence="2 3">Y2</strain>
    </source>
</reference>
<feature type="transmembrane region" description="Helical" evidence="1">
    <location>
        <begin position="12"/>
        <end position="33"/>
    </location>
</feature>